<proteinExistence type="predicted"/>
<name>A0A914RJT0_PAREQ</name>
<reference evidence="2" key="1">
    <citation type="submission" date="2022-11" db="UniProtKB">
        <authorList>
            <consortium name="WormBaseParasite"/>
        </authorList>
    </citation>
    <scope>IDENTIFICATION</scope>
</reference>
<accession>A0A914RJT0</accession>
<evidence type="ECO:0000313" key="2">
    <source>
        <dbReference type="WBParaSite" id="PEQ_0000677901-mRNA-1"/>
    </source>
</evidence>
<sequence>MQCGFPSETSTLVEVLPRRSRSHSLSDICVTVHQANKHYHIEKEFGTQKRFSTISEPFCCNRW</sequence>
<dbReference type="WBParaSite" id="PEQ_0000677901-mRNA-1">
    <property type="protein sequence ID" value="PEQ_0000677901-mRNA-1"/>
    <property type="gene ID" value="PEQ_0000677901"/>
</dbReference>
<dbReference type="Proteomes" id="UP000887564">
    <property type="component" value="Unplaced"/>
</dbReference>
<keyword evidence="1" id="KW-1185">Reference proteome</keyword>
<organism evidence="1 2">
    <name type="scientific">Parascaris equorum</name>
    <name type="common">Equine roundworm</name>
    <dbReference type="NCBI Taxonomy" id="6256"/>
    <lineage>
        <taxon>Eukaryota</taxon>
        <taxon>Metazoa</taxon>
        <taxon>Ecdysozoa</taxon>
        <taxon>Nematoda</taxon>
        <taxon>Chromadorea</taxon>
        <taxon>Rhabditida</taxon>
        <taxon>Spirurina</taxon>
        <taxon>Ascaridomorpha</taxon>
        <taxon>Ascaridoidea</taxon>
        <taxon>Ascarididae</taxon>
        <taxon>Parascaris</taxon>
    </lineage>
</organism>
<evidence type="ECO:0000313" key="1">
    <source>
        <dbReference type="Proteomes" id="UP000887564"/>
    </source>
</evidence>
<protein>
    <submittedName>
        <fullName evidence="2">Uncharacterized protein</fullName>
    </submittedName>
</protein>
<dbReference type="AlphaFoldDB" id="A0A914RJT0"/>